<evidence type="ECO:0000313" key="3">
    <source>
        <dbReference type="Proteomes" id="UP000583387"/>
    </source>
</evidence>
<comment type="caution">
    <text evidence="2">The sequence shown here is derived from an EMBL/GenBank/DDBJ whole genome shotgun (WGS) entry which is preliminary data.</text>
</comment>
<evidence type="ECO:0000256" key="1">
    <source>
        <dbReference type="SAM" id="MobiDB-lite"/>
    </source>
</evidence>
<gene>
    <name evidence="2" type="ORF">PSEWESI4_02660</name>
</gene>
<dbReference type="PRINTS" id="PR01217">
    <property type="entry name" value="PRICHEXTENSN"/>
</dbReference>
<evidence type="ECO:0000313" key="2">
    <source>
        <dbReference type="EMBL" id="CAD5108375.1"/>
    </source>
</evidence>
<sequence>MSDHLATLARRALQPARIRPRGQSRFESDALAPLGPELAHEQPGVPLEPVVAQPVVMPRPDMPAPLEPLLPTPRQAEPPPFARSREPAPAPPVPTPLREPVRAEPPLPQAAVPTREPLPPPPAERQPEPRLEWVERLHSEREVHERVELRQERLESRETLQEVLERRIERLVPLDMPTPPQAAPVPGIAPGPAAARAEPPRMAAPKVEISIGRIEVLPLEGTAAPRRDEAPRRQAAQSLDDYLRERGGRK</sequence>
<dbReference type="RefSeq" id="WP_187671698.1">
    <property type="nucleotide sequence ID" value="NZ_CAJFCI010000054.1"/>
</dbReference>
<feature type="compositionally biased region" description="Basic and acidic residues" evidence="1">
    <location>
        <begin position="241"/>
        <end position="250"/>
    </location>
</feature>
<feature type="region of interest" description="Disordered" evidence="1">
    <location>
        <begin position="1"/>
        <end position="131"/>
    </location>
</feature>
<proteinExistence type="predicted"/>
<accession>A0A7U7ENV7</accession>
<dbReference type="AlphaFoldDB" id="A0A7U7ENV7"/>
<feature type="compositionally biased region" description="Pro residues" evidence="1">
    <location>
        <begin position="176"/>
        <end position="189"/>
    </location>
</feature>
<feature type="compositionally biased region" description="Pro residues" evidence="1">
    <location>
        <begin position="60"/>
        <end position="81"/>
    </location>
</feature>
<dbReference type="Proteomes" id="UP000583387">
    <property type="component" value="Unassembled WGS sequence"/>
</dbReference>
<organism evidence="2 3">
    <name type="scientific">Zestomonas carbonaria</name>
    <dbReference type="NCBI Taxonomy" id="2762745"/>
    <lineage>
        <taxon>Bacteria</taxon>
        <taxon>Pseudomonadati</taxon>
        <taxon>Pseudomonadota</taxon>
        <taxon>Gammaproteobacteria</taxon>
        <taxon>Pseudomonadales</taxon>
        <taxon>Pseudomonadaceae</taxon>
        <taxon>Zestomonas</taxon>
    </lineage>
</organism>
<feature type="region of interest" description="Disordered" evidence="1">
    <location>
        <begin position="174"/>
        <end position="200"/>
    </location>
</feature>
<dbReference type="EMBL" id="CAJFCI010000054">
    <property type="protein sequence ID" value="CAD5108375.1"/>
    <property type="molecule type" value="Genomic_DNA"/>
</dbReference>
<protein>
    <submittedName>
        <fullName evidence="2">Uncharacterized protein</fullName>
    </submittedName>
</protein>
<feature type="compositionally biased region" description="Low complexity" evidence="1">
    <location>
        <begin position="190"/>
        <end position="200"/>
    </location>
</feature>
<reference evidence="2 3" key="1">
    <citation type="submission" date="2020-08" db="EMBL/GenBank/DDBJ databases">
        <authorList>
            <person name="Criscuolo A."/>
        </authorList>
    </citation>
    <scope>NUCLEOTIDE SEQUENCE [LARGE SCALE GENOMIC DNA]</scope>
    <source>
        <strain evidence="2">CIP111764</strain>
    </source>
</reference>
<feature type="compositionally biased region" description="Pro residues" evidence="1">
    <location>
        <begin position="88"/>
        <end position="108"/>
    </location>
</feature>
<keyword evidence="3" id="KW-1185">Reference proteome</keyword>
<feature type="region of interest" description="Disordered" evidence="1">
    <location>
        <begin position="220"/>
        <end position="250"/>
    </location>
</feature>
<name>A0A7U7ENV7_9GAMM</name>